<organism evidence="1 2">
    <name type="scientific">Protopolystoma xenopodis</name>
    <dbReference type="NCBI Taxonomy" id="117903"/>
    <lineage>
        <taxon>Eukaryota</taxon>
        <taxon>Metazoa</taxon>
        <taxon>Spiralia</taxon>
        <taxon>Lophotrochozoa</taxon>
        <taxon>Platyhelminthes</taxon>
        <taxon>Monogenea</taxon>
        <taxon>Polyopisthocotylea</taxon>
        <taxon>Polystomatidea</taxon>
        <taxon>Polystomatidae</taxon>
        <taxon>Protopolystoma</taxon>
    </lineage>
</organism>
<proteinExistence type="predicted"/>
<dbReference type="EMBL" id="CAAALY010250177">
    <property type="protein sequence ID" value="VEL35593.1"/>
    <property type="molecule type" value="Genomic_DNA"/>
</dbReference>
<reference evidence="1" key="1">
    <citation type="submission" date="2018-11" db="EMBL/GenBank/DDBJ databases">
        <authorList>
            <consortium name="Pathogen Informatics"/>
        </authorList>
    </citation>
    <scope>NUCLEOTIDE SEQUENCE</scope>
</reference>
<accession>A0A3S5FG29</accession>
<dbReference type="OrthoDB" id="5874059at2759"/>
<dbReference type="Proteomes" id="UP000784294">
    <property type="component" value="Unassembled WGS sequence"/>
</dbReference>
<evidence type="ECO:0000313" key="2">
    <source>
        <dbReference type="Proteomes" id="UP000784294"/>
    </source>
</evidence>
<comment type="caution">
    <text evidence="1">The sequence shown here is derived from an EMBL/GenBank/DDBJ whole genome shotgun (WGS) entry which is preliminary data.</text>
</comment>
<name>A0A3S5FG29_9PLAT</name>
<gene>
    <name evidence="1" type="ORF">PXEA_LOCUS29033</name>
</gene>
<dbReference type="AlphaFoldDB" id="A0A3S5FG29"/>
<protein>
    <submittedName>
        <fullName evidence="1">Uncharacterized protein</fullName>
    </submittedName>
</protein>
<keyword evidence="2" id="KW-1185">Reference proteome</keyword>
<sequence>MCTTFELRARSHDLIWNRLHVEIQQDPVTGAIATGQPGQMPPIKVITHERGELPFSAYDRHIDLEVVPGTEVSLYFSKHVYRRLSTSRNPCFDGADAKELAETPVFEEQSEEENDFSTNQAQIFDEDRNTIFSYGQTRRATSWPLDALDLFRIRSSTGAEHDATGLPENSIKDTAISVPSTSMHFSSATMSAILTKNKSTWKENSHPQITNGTFGGIAINRDIFMAAKLLRMFSTGFLYTRSG</sequence>
<evidence type="ECO:0000313" key="1">
    <source>
        <dbReference type="EMBL" id="VEL35593.1"/>
    </source>
</evidence>